<accession>A0A5A7Q3Z7</accession>
<gene>
    <name evidence="1" type="ORF">STAS_16412</name>
</gene>
<keyword evidence="1" id="KW-0413">Isomerase</keyword>
<name>A0A5A7Q3Z7_STRAF</name>
<organism evidence="1 2">
    <name type="scientific">Striga asiatica</name>
    <name type="common">Asiatic witchweed</name>
    <name type="synonym">Buchnera asiatica</name>
    <dbReference type="NCBI Taxonomy" id="4170"/>
    <lineage>
        <taxon>Eukaryota</taxon>
        <taxon>Viridiplantae</taxon>
        <taxon>Streptophyta</taxon>
        <taxon>Embryophyta</taxon>
        <taxon>Tracheophyta</taxon>
        <taxon>Spermatophyta</taxon>
        <taxon>Magnoliopsida</taxon>
        <taxon>eudicotyledons</taxon>
        <taxon>Gunneridae</taxon>
        <taxon>Pentapetalae</taxon>
        <taxon>asterids</taxon>
        <taxon>lamiids</taxon>
        <taxon>Lamiales</taxon>
        <taxon>Orobanchaceae</taxon>
        <taxon>Buchnereae</taxon>
        <taxon>Striga</taxon>
    </lineage>
</organism>
<reference evidence="2" key="1">
    <citation type="journal article" date="2019" name="Curr. Biol.">
        <title>Genome Sequence of Striga asiatica Provides Insight into the Evolution of Plant Parasitism.</title>
        <authorList>
            <person name="Yoshida S."/>
            <person name="Kim S."/>
            <person name="Wafula E.K."/>
            <person name="Tanskanen J."/>
            <person name="Kim Y.M."/>
            <person name="Honaas L."/>
            <person name="Yang Z."/>
            <person name="Spallek T."/>
            <person name="Conn C.E."/>
            <person name="Ichihashi Y."/>
            <person name="Cheong K."/>
            <person name="Cui S."/>
            <person name="Der J.P."/>
            <person name="Gundlach H."/>
            <person name="Jiao Y."/>
            <person name="Hori C."/>
            <person name="Ishida J.K."/>
            <person name="Kasahara H."/>
            <person name="Kiba T."/>
            <person name="Kim M.S."/>
            <person name="Koo N."/>
            <person name="Laohavisit A."/>
            <person name="Lee Y.H."/>
            <person name="Lumba S."/>
            <person name="McCourt P."/>
            <person name="Mortimer J.C."/>
            <person name="Mutuku J.M."/>
            <person name="Nomura T."/>
            <person name="Sasaki-Sekimoto Y."/>
            <person name="Seto Y."/>
            <person name="Wang Y."/>
            <person name="Wakatake T."/>
            <person name="Sakakibara H."/>
            <person name="Demura T."/>
            <person name="Yamaguchi S."/>
            <person name="Yoneyama K."/>
            <person name="Manabe R.I."/>
            <person name="Nelson D.C."/>
            <person name="Schulman A.H."/>
            <person name="Timko M.P."/>
            <person name="dePamphilis C.W."/>
            <person name="Choi D."/>
            <person name="Shirasu K."/>
        </authorList>
    </citation>
    <scope>NUCLEOTIDE SEQUENCE [LARGE SCALE GENOMIC DNA]</scope>
    <source>
        <strain evidence="2">cv. UVA1</strain>
    </source>
</reference>
<keyword evidence="2" id="KW-1185">Reference proteome</keyword>
<dbReference type="EMBL" id="BKCP01005738">
    <property type="protein sequence ID" value="GER39784.1"/>
    <property type="molecule type" value="Genomic_DNA"/>
</dbReference>
<evidence type="ECO:0000313" key="1">
    <source>
        <dbReference type="EMBL" id="GER39784.1"/>
    </source>
</evidence>
<dbReference type="GO" id="GO:0016853">
    <property type="term" value="F:isomerase activity"/>
    <property type="evidence" value="ECO:0007669"/>
    <property type="project" value="UniProtKB-KW"/>
</dbReference>
<protein>
    <submittedName>
        <fullName evidence="1">Ribose-5-phosphate isomerase A</fullName>
    </submittedName>
</protein>
<sequence length="154" mass="16516">MGISMSRLVDLPILGAGKGLSIRQPKDSQFITLSYSTNFPMQSSLTFLFPKTPSAASLARALNLSPSSETIAFLKELATPYLVKVPSSSLSTSMANPLSTISLAFSGWSITNGKSTRQCPYIAVSIMDPHPEWNREPPIDGCLRISLCGAHPSV</sequence>
<evidence type="ECO:0000313" key="2">
    <source>
        <dbReference type="Proteomes" id="UP000325081"/>
    </source>
</evidence>
<dbReference type="Proteomes" id="UP000325081">
    <property type="component" value="Unassembled WGS sequence"/>
</dbReference>
<dbReference type="AlphaFoldDB" id="A0A5A7Q3Z7"/>
<proteinExistence type="predicted"/>
<comment type="caution">
    <text evidence="1">The sequence shown here is derived from an EMBL/GenBank/DDBJ whole genome shotgun (WGS) entry which is preliminary data.</text>
</comment>